<dbReference type="AlphaFoldDB" id="A0A652YL28"/>
<evidence type="ECO:0000256" key="2">
    <source>
        <dbReference type="ARBA" id="ARBA00022448"/>
    </source>
</evidence>
<protein>
    <submittedName>
        <fullName evidence="8">Ferredoxin</fullName>
    </submittedName>
</protein>
<evidence type="ECO:0000256" key="7">
    <source>
        <dbReference type="ARBA" id="ARBA00023291"/>
    </source>
</evidence>
<keyword evidence="2" id="KW-0813">Transport</keyword>
<evidence type="ECO:0000256" key="6">
    <source>
        <dbReference type="ARBA" id="ARBA00023014"/>
    </source>
</evidence>
<dbReference type="GO" id="GO:0046872">
    <property type="term" value="F:metal ion binding"/>
    <property type="evidence" value="ECO:0007669"/>
    <property type="project" value="UniProtKB-KW"/>
</dbReference>
<accession>A0A652YL28</accession>
<comment type="caution">
    <text evidence="8">The sequence shown here is derived from an EMBL/GenBank/DDBJ whole genome shotgun (WGS) entry which is preliminary data.</text>
</comment>
<dbReference type="EMBL" id="VNIQ01000006">
    <property type="protein sequence ID" value="TYQ02298.1"/>
    <property type="molecule type" value="Genomic_DNA"/>
</dbReference>
<keyword evidence="4" id="KW-0249">Electron transport</keyword>
<dbReference type="GO" id="GO:0051538">
    <property type="term" value="F:3 iron, 4 sulfur cluster binding"/>
    <property type="evidence" value="ECO:0007669"/>
    <property type="project" value="UniProtKB-KW"/>
</dbReference>
<evidence type="ECO:0000256" key="4">
    <source>
        <dbReference type="ARBA" id="ARBA00022982"/>
    </source>
</evidence>
<keyword evidence="5" id="KW-0408">Iron</keyword>
<evidence type="ECO:0000256" key="5">
    <source>
        <dbReference type="ARBA" id="ARBA00023004"/>
    </source>
</evidence>
<organism evidence="8">
    <name type="scientific">Nocardia globerula</name>
    <dbReference type="NCBI Taxonomy" id="1818"/>
    <lineage>
        <taxon>Bacteria</taxon>
        <taxon>Bacillati</taxon>
        <taxon>Actinomycetota</taxon>
        <taxon>Actinomycetes</taxon>
        <taxon>Mycobacteriales</taxon>
        <taxon>Nocardiaceae</taxon>
        <taxon>Nocardia</taxon>
    </lineage>
</organism>
<gene>
    <name evidence="8" type="ORF">FNL38_106117</name>
</gene>
<evidence type="ECO:0000256" key="1">
    <source>
        <dbReference type="ARBA" id="ARBA00001927"/>
    </source>
</evidence>
<reference evidence="8" key="1">
    <citation type="submission" date="2019-07" db="EMBL/GenBank/DDBJ databases">
        <title>Genomic Encyclopedia of Type Strains, Phase IV (KMG-IV): sequencing the most valuable type-strain genomes for metagenomic binning, comparative biology and taxonomic classification.</title>
        <authorList>
            <person name="Goeker M."/>
        </authorList>
    </citation>
    <scope>NUCLEOTIDE SEQUENCE</scope>
    <source>
        <strain evidence="8">DSM 44596</strain>
    </source>
</reference>
<evidence type="ECO:0000256" key="3">
    <source>
        <dbReference type="ARBA" id="ARBA00022723"/>
    </source>
</evidence>
<proteinExistence type="predicted"/>
<keyword evidence="7" id="KW-0003">3Fe-4S</keyword>
<name>A0A652YL28_NOCGL</name>
<dbReference type="SUPFAM" id="SSF54862">
    <property type="entry name" value="4Fe-4S ferredoxins"/>
    <property type="match status" value="1"/>
</dbReference>
<dbReference type="PANTHER" id="PTHR36923">
    <property type="entry name" value="FERREDOXIN"/>
    <property type="match status" value="1"/>
</dbReference>
<evidence type="ECO:0000313" key="8">
    <source>
        <dbReference type="EMBL" id="TYQ02298.1"/>
    </source>
</evidence>
<sequence length="63" mass="6925">MRVVVDKNLCEANALCVENAPEVFALDTNEELEVTAGQVPHDAEDRVRTSIAQCPRAALSERE</sequence>
<comment type="cofactor">
    <cofactor evidence="1">
        <name>[3Fe-4S] cluster</name>
        <dbReference type="ChEBI" id="CHEBI:21137"/>
    </cofactor>
</comment>
<dbReference type="PANTHER" id="PTHR36923:SF3">
    <property type="entry name" value="FERREDOXIN"/>
    <property type="match status" value="1"/>
</dbReference>
<keyword evidence="6" id="KW-0411">Iron-sulfur</keyword>
<keyword evidence="3" id="KW-0479">Metal-binding</keyword>
<dbReference type="InterPro" id="IPR051269">
    <property type="entry name" value="Fe-S_cluster_ET"/>
</dbReference>
<dbReference type="Gene3D" id="3.30.70.20">
    <property type="match status" value="1"/>
</dbReference>
<dbReference type="Pfam" id="PF13459">
    <property type="entry name" value="Fer4_15"/>
    <property type="match status" value="1"/>
</dbReference>